<comment type="caution">
    <text evidence="2">The sequence shown here is derived from an EMBL/GenBank/DDBJ whole genome shotgun (WGS) entry which is preliminary data.</text>
</comment>
<dbReference type="SUPFAM" id="SSF57850">
    <property type="entry name" value="RING/U-box"/>
    <property type="match status" value="1"/>
</dbReference>
<protein>
    <submittedName>
        <fullName evidence="2">Uncharacterized protein</fullName>
    </submittedName>
</protein>
<evidence type="ECO:0000313" key="3">
    <source>
        <dbReference type="Proteomes" id="UP001295684"/>
    </source>
</evidence>
<feature type="compositionally biased region" description="Polar residues" evidence="1">
    <location>
        <begin position="314"/>
        <end position="326"/>
    </location>
</feature>
<proteinExistence type="predicted"/>
<organism evidence="2 3">
    <name type="scientific">Euplotes crassus</name>
    <dbReference type="NCBI Taxonomy" id="5936"/>
    <lineage>
        <taxon>Eukaryota</taxon>
        <taxon>Sar</taxon>
        <taxon>Alveolata</taxon>
        <taxon>Ciliophora</taxon>
        <taxon>Intramacronucleata</taxon>
        <taxon>Spirotrichea</taxon>
        <taxon>Hypotrichia</taxon>
        <taxon>Euplotida</taxon>
        <taxon>Euplotidae</taxon>
        <taxon>Moneuplotes</taxon>
    </lineage>
</organism>
<name>A0AAD1XE21_EUPCR</name>
<dbReference type="AlphaFoldDB" id="A0AAD1XE21"/>
<dbReference type="Proteomes" id="UP001295684">
    <property type="component" value="Unassembled WGS sequence"/>
</dbReference>
<keyword evidence="3" id="KW-1185">Reference proteome</keyword>
<dbReference type="InterPro" id="IPR013083">
    <property type="entry name" value="Znf_RING/FYVE/PHD"/>
</dbReference>
<dbReference type="Gene3D" id="3.30.40.10">
    <property type="entry name" value="Zinc/RING finger domain, C3HC4 (zinc finger)"/>
    <property type="match status" value="1"/>
</dbReference>
<evidence type="ECO:0000313" key="2">
    <source>
        <dbReference type="EMBL" id="CAI2367662.1"/>
    </source>
</evidence>
<feature type="region of interest" description="Disordered" evidence="1">
    <location>
        <begin position="229"/>
        <end position="277"/>
    </location>
</feature>
<feature type="compositionally biased region" description="Pro residues" evidence="1">
    <location>
        <begin position="331"/>
        <end position="341"/>
    </location>
</feature>
<feature type="region of interest" description="Disordered" evidence="1">
    <location>
        <begin position="314"/>
        <end position="355"/>
    </location>
</feature>
<evidence type="ECO:0000256" key="1">
    <source>
        <dbReference type="SAM" id="MobiDB-lite"/>
    </source>
</evidence>
<gene>
    <name evidence="2" type="ORF">ECRASSUSDP1_LOCUS8950</name>
</gene>
<sequence length="471" mass="53874">MTELTTDRVVQGNISDAIICQICLNILDNGRECKQCEAPFCGKCIDKYISVKRTENANQILSCPKGCPKLKLKKLHRMVQGVIDKLKVKCGISNKCNAIDTIDNIKEHEKNCKYNSIACANYQVCKSLCRRQDLDEHQKICAAFSQMNKDCRDCGDSYVKSFSLTESSSFLQQLHDRYFCKATNFVSCRFCGKIDILKIDFFDHIMNNCTVVNQNIQMHQGYSNNFIGRRDISPSITSEQSQSRERKRSKRKREIKEFDKSSKSSQGNKRNRRKPLFIVQKKEDDICEGQNPTFLQYAIEDNDEKVDVSISENRIAQQPSPSQNIRYQPEPAQPPPQIPPEPDYETPGNPDKSDEISIDQVSEEDTYHKMMHFSKEPQAVLELNPALHSEPQPAIDLQNYYKERMGSLVSPISLQNMIEEFDRVSLVSAGSVDNFDGKGREFERISSIKAKAYSQNCAMGDDFDEFQKVPR</sequence>
<dbReference type="EMBL" id="CAMPGE010008777">
    <property type="protein sequence ID" value="CAI2367662.1"/>
    <property type="molecule type" value="Genomic_DNA"/>
</dbReference>
<accession>A0AAD1XE21</accession>
<reference evidence="2" key="1">
    <citation type="submission" date="2023-07" db="EMBL/GenBank/DDBJ databases">
        <authorList>
            <consortium name="AG Swart"/>
            <person name="Singh M."/>
            <person name="Singh A."/>
            <person name="Seah K."/>
            <person name="Emmerich C."/>
        </authorList>
    </citation>
    <scope>NUCLEOTIDE SEQUENCE</scope>
    <source>
        <strain evidence="2">DP1</strain>
    </source>
</reference>